<evidence type="ECO:0000256" key="5">
    <source>
        <dbReference type="ARBA" id="ARBA00022490"/>
    </source>
</evidence>
<dbReference type="GO" id="GO:0005829">
    <property type="term" value="C:cytosol"/>
    <property type="evidence" value="ECO:0007669"/>
    <property type="project" value="TreeGrafter"/>
</dbReference>
<dbReference type="InterPro" id="IPR020624">
    <property type="entry name" value="Schiff_base-form_aldolases_CS"/>
</dbReference>
<comment type="catalytic activity">
    <reaction evidence="11 12">
        <text>L-aspartate 4-semialdehyde + pyruvate = (2S,4S)-4-hydroxy-2,3,4,5-tetrahydrodipicolinate + H2O + H(+)</text>
        <dbReference type="Rhea" id="RHEA:34171"/>
        <dbReference type="ChEBI" id="CHEBI:15361"/>
        <dbReference type="ChEBI" id="CHEBI:15377"/>
        <dbReference type="ChEBI" id="CHEBI:15378"/>
        <dbReference type="ChEBI" id="CHEBI:67139"/>
        <dbReference type="ChEBI" id="CHEBI:537519"/>
        <dbReference type="EC" id="4.3.3.7"/>
    </reaction>
</comment>
<dbReference type="GO" id="GO:0008840">
    <property type="term" value="F:4-hydroxy-tetrahydrodipicolinate synthase activity"/>
    <property type="evidence" value="ECO:0007669"/>
    <property type="project" value="UniProtKB-UniRule"/>
</dbReference>
<feature type="active site" description="Proton donor/acceptor" evidence="12 14">
    <location>
        <position position="138"/>
    </location>
</feature>
<dbReference type="RefSeq" id="WP_332865924.1">
    <property type="nucleotide sequence ID" value="NZ_JBAFSM010000028.1"/>
</dbReference>
<evidence type="ECO:0000256" key="10">
    <source>
        <dbReference type="ARBA" id="ARBA00023270"/>
    </source>
</evidence>
<evidence type="ECO:0000256" key="15">
    <source>
        <dbReference type="PIRSR" id="PIRSR001365-2"/>
    </source>
</evidence>
<evidence type="ECO:0000256" key="6">
    <source>
        <dbReference type="ARBA" id="ARBA00022605"/>
    </source>
</evidence>
<dbReference type="PIRSF" id="PIRSF001365">
    <property type="entry name" value="DHDPS"/>
    <property type="match status" value="1"/>
</dbReference>
<comment type="caution">
    <text evidence="16">The sequence shown here is derived from an EMBL/GenBank/DDBJ whole genome shotgun (WGS) entry which is preliminary data.</text>
</comment>
<dbReference type="InterPro" id="IPR013785">
    <property type="entry name" value="Aldolase_TIM"/>
</dbReference>
<dbReference type="NCBIfam" id="TIGR00674">
    <property type="entry name" value="dapA"/>
    <property type="match status" value="1"/>
</dbReference>
<sequence length="295" mass="31667">MSDTSFGRVITAMVTPFDGEGNVNYAVAERLADYLIGHGSDGLVVCGTTGESPTLSWKEEYELFRVVKQAVGNRGKVIAGTGSNCTAEAIEATKEAAKLGLDGTLQVVPYYNKPPQEGLYEHFRSIAGATPDLPMMLYNIPGRTGQNMTPETIAKLSEIENIVAVKEASGNLEAACKIRTMTAPDFAIYSGDDFLTLPLLTCGAIGVVSVASHLVGEQIQTMIRSFSEGKTREAIEINLRLFPLFKGLFVTTNPIPVKAALNLTGWDVGGLRSPLVSLSPELQTGLERILRELPS</sequence>
<dbReference type="EMBL" id="JBAFSM010000028">
    <property type="protein sequence ID" value="MEG3438443.1"/>
    <property type="molecule type" value="Genomic_DNA"/>
</dbReference>
<dbReference type="PRINTS" id="PR00146">
    <property type="entry name" value="DHPICSNTHASE"/>
</dbReference>
<feature type="site" description="Part of a proton relay during catalysis" evidence="12">
    <location>
        <position position="111"/>
    </location>
</feature>
<comment type="pathway">
    <text evidence="2 12">Amino-acid biosynthesis; L-lysine biosynthesis via DAP pathway; (S)-tetrahydrodipicolinate from L-aspartate: step 3/4.</text>
</comment>
<feature type="binding site" evidence="12 15">
    <location>
        <position position="208"/>
    </location>
    <ligand>
        <name>pyruvate</name>
        <dbReference type="ChEBI" id="CHEBI:15361"/>
    </ligand>
</feature>
<comment type="subcellular location">
    <subcellularLocation>
        <location evidence="12">Cytoplasm</location>
    </subcellularLocation>
</comment>
<dbReference type="GO" id="GO:0009089">
    <property type="term" value="P:lysine biosynthetic process via diaminopimelate"/>
    <property type="evidence" value="ECO:0007669"/>
    <property type="project" value="UniProtKB-UniRule"/>
</dbReference>
<keyword evidence="6 12" id="KW-0028">Amino-acid biosynthesis</keyword>
<evidence type="ECO:0000256" key="9">
    <source>
        <dbReference type="ARBA" id="ARBA00023239"/>
    </source>
</evidence>
<dbReference type="PROSITE" id="PS00665">
    <property type="entry name" value="DHDPS_1"/>
    <property type="match status" value="1"/>
</dbReference>
<evidence type="ECO:0000256" key="1">
    <source>
        <dbReference type="ARBA" id="ARBA00003294"/>
    </source>
</evidence>
<evidence type="ECO:0000256" key="4">
    <source>
        <dbReference type="ARBA" id="ARBA00012086"/>
    </source>
</evidence>
<dbReference type="Pfam" id="PF00701">
    <property type="entry name" value="DHDPS"/>
    <property type="match status" value="1"/>
</dbReference>
<keyword evidence="17" id="KW-1185">Reference proteome</keyword>
<keyword evidence="8 12" id="KW-0457">Lysine biosynthesis</keyword>
<dbReference type="InterPro" id="IPR005263">
    <property type="entry name" value="DapA"/>
</dbReference>
<dbReference type="HAMAP" id="MF_00418">
    <property type="entry name" value="DapA"/>
    <property type="match status" value="1"/>
</dbReference>
<evidence type="ECO:0000313" key="16">
    <source>
        <dbReference type="EMBL" id="MEG3438443.1"/>
    </source>
</evidence>
<evidence type="ECO:0000256" key="8">
    <source>
        <dbReference type="ARBA" id="ARBA00023154"/>
    </source>
</evidence>
<accession>A0AAW9QXV1</accession>
<dbReference type="SUPFAM" id="SSF51569">
    <property type="entry name" value="Aldolase"/>
    <property type="match status" value="1"/>
</dbReference>
<comment type="caution">
    <text evidence="12">Was originally thought to be a dihydrodipicolinate synthase (DHDPS), catalyzing the condensation of (S)-aspartate-beta-semialdehyde [(S)-ASA] and pyruvate to dihydrodipicolinate (DHDP). However, it was shown in E.coli that the product of the enzymatic reaction is not dihydrodipicolinate but in fact (4S)-4-hydroxy-2,3,4,5-tetrahydro-(2S)-dipicolinic acid (HTPA), and that the consecutive dehydration reaction leading to DHDP is not spontaneous but catalyzed by DapB.</text>
</comment>
<dbReference type="SMART" id="SM01130">
    <property type="entry name" value="DHDPS"/>
    <property type="match status" value="1"/>
</dbReference>
<proteinExistence type="inferred from homology"/>
<keyword evidence="5 12" id="KW-0963">Cytoplasm</keyword>
<evidence type="ECO:0000256" key="7">
    <source>
        <dbReference type="ARBA" id="ARBA00022915"/>
    </source>
</evidence>
<evidence type="ECO:0000256" key="2">
    <source>
        <dbReference type="ARBA" id="ARBA00005120"/>
    </source>
</evidence>
<comment type="function">
    <text evidence="1 12">Catalyzes the condensation of (S)-aspartate-beta-semialdehyde [(S)-ASA] and pyruvate to 4-hydroxy-tetrahydrodipicolinate (HTPA).</text>
</comment>
<evidence type="ECO:0000256" key="3">
    <source>
        <dbReference type="ARBA" id="ARBA00007592"/>
    </source>
</evidence>
<dbReference type="EC" id="4.3.3.7" evidence="4 12"/>
<evidence type="ECO:0000256" key="14">
    <source>
        <dbReference type="PIRSR" id="PIRSR001365-1"/>
    </source>
</evidence>
<protein>
    <recommendedName>
        <fullName evidence="4 12">4-hydroxy-tetrahydrodipicolinate synthase</fullName>
        <shortName evidence="12">HTPA synthase</shortName>
        <ecNumber evidence="4 12">4.3.3.7</ecNumber>
    </recommendedName>
</protein>
<dbReference type="PROSITE" id="PS00666">
    <property type="entry name" value="DHDPS_2"/>
    <property type="match status" value="1"/>
</dbReference>
<evidence type="ECO:0000256" key="11">
    <source>
        <dbReference type="ARBA" id="ARBA00047836"/>
    </source>
</evidence>
<feature type="binding site" evidence="12 15">
    <location>
        <position position="49"/>
    </location>
    <ligand>
        <name>pyruvate</name>
        <dbReference type="ChEBI" id="CHEBI:15361"/>
    </ligand>
</feature>
<keyword evidence="9 12" id="KW-0456">Lyase</keyword>
<gene>
    <name evidence="12 16" type="primary">dapA</name>
    <name evidence="16" type="ORF">V0288_15030</name>
</gene>
<keyword evidence="10 12" id="KW-0704">Schiff base</keyword>
<organism evidence="16 17">
    <name type="scientific">Pannus brasiliensis CCIBt3594</name>
    <dbReference type="NCBI Taxonomy" id="1427578"/>
    <lineage>
        <taxon>Bacteria</taxon>
        <taxon>Bacillati</taxon>
        <taxon>Cyanobacteriota</taxon>
        <taxon>Cyanophyceae</taxon>
        <taxon>Oscillatoriophycideae</taxon>
        <taxon>Chroococcales</taxon>
        <taxon>Microcystaceae</taxon>
        <taxon>Pannus</taxon>
    </lineage>
</organism>
<dbReference type="CDD" id="cd00950">
    <property type="entry name" value="DHDPS"/>
    <property type="match status" value="1"/>
</dbReference>
<dbReference type="PANTHER" id="PTHR12128:SF66">
    <property type="entry name" value="4-HYDROXY-2-OXOGLUTARATE ALDOLASE, MITOCHONDRIAL"/>
    <property type="match status" value="1"/>
</dbReference>
<evidence type="ECO:0000256" key="13">
    <source>
        <dbReference type="PIRNR" id="PIRNR001365"/>
    </source>
</evidence>
<comment type="similarity">
    <text evidence="3 12 13">Belongs to the DapA family.</text>
</comment>
<feature type="site" description="Part of a proton relay during catalysis" evidence="12">
    <location>
        <position position="48"/>
    </location>
</feature>
<feature type="active site" description="Schiff-base intermediate with substrate" evidence="12 14">
    <location>
        <position position="166"/>
    </location>
</feature>
<reference evidence="16 17" key="1">
    <citation type="submission" date="2024-01" db="EMBL/GenBank/DDBJ databases">
        <title>Genomic insights into the taxonomy and metabolism of the cyanobacterium Pannus brasiliensis CCIBt3594.</title>
        <authorList>
            <person name="Machado M."/>
            <person name="Botero N.B."/>
            <person name="Andreote A.P.D."/>
            <person name="Feitosa A.M.T."/>
            <person name="Popin R."/>
            <person name="Sivonen K."/>
            <person name="Fiore M.F."/>
        </authorList>
    </citation>
    <scope>NUCLEOTIDE SEQUENCE [LARGE SCALE GENOMIC DNA]</scope>
    <source>
        <strain evidence="16 17">CCIBt3594</strain>
    </source>
</reference>
<keyword evidence="7 12" id="KW-0220">Diaminopimelate biosynthesis</keyword>
<evidence type="ECO:0000313" key="17">
    <source>
        <dbReference type="Proteomes" id="UP001328733"/>
    </source>
</evidence>
<dbReference type="AlphaFoldDB" id="A0AAW9QXV1"/>
<dbReference type="InterPro" id="IPR002220">
    <property type="entry name" value="DapA-like"/>
</dbReference>
<dbReference type="PANTHER" id="PTHR12128">
    <property type="entry name" value="DIHYDRODIPICOLINATE SYNTHASE"/>
    <property type="match status" value="1"/>
</dbReference>
<dbReference type="GO" id="GO:0019877">
    <property type="term" value="P:diaminopimelate biosynthetic process"/>
    <property type="evidence" value="ECO:0007669"/>
    <property type="project" value="UniProtKB-UniRule"/>
</dbReference>
<name>A0AAW9QXV1_9CHRO</name>
<dbReference type="Proteomes" id="UP001328733">
    <property type="component" value="Unassembled WGS sequence"/>
</dbReference>
<comment type="subunit">
    <text evidence="12">Homotetramer; dimer of dimers.</text>
</comment>
<dbReference type="InterPro" id="IPR020625">
    <property type="entry name" value="Schiff_base-form_aldolases_AS"/>
</dbReference>
<evidence type="ECO:0000256" key="12">
    <source>
        <dbReference type="HAMAP-Rule" id="MF_00418"/>
    </source>
</evidence>
<dbReference type="Gene3D" id="3.20.20.70">
    <property type="entry name" value="Aldolase class I"/>
    <property type="match status" value="1"/>
</dbReference>